<organism evidence="10">
    <name type="scientific">marine metagenome</name>
    <dbReference type="NCBI Taxonomy" id="408172"/>
    <lineage>
        <taxon>unclassified sequences</taxon>
        <taxon>metagenomes</taxon>
        <taxon>ecological metagenomes</taxon>
    </lineage>
</organism>
<dbReference type="NCBIfam" id="TIGR00017">
    <property type="entry name" value="cmk"/>
    <property type="match status" value="1"/>
</dbReference>
<sequence length="216" mass="23882">MIIAIDGPSASGKSTTAKGVAEKLGITHVDTGAMYRAVTLGLKLSGISPDDDASVCQYLSEIELYFDANNKMHLNGVDVSHEIRSGDISSRVSAVSAIPEVREKMVITQRRIAGEQNCVLEGRDIGTVVFPNAEFKFFLIADIDVRAKRRLIELEKMGETKSISELIEDIRRRDQLDSSRDHSPLIQAEDAIPIDTSQLTINEQIKKIINHINHNK</sequence>
<proteinExistence type="inferred from homology"/>
<accession>A0A381QCH7</accession>
<keyword evidence="3" id="KW-0808">Transferase</keyword>
<comment type="catalytic activity">
    <reaction evidence="8">
        <text>CMP + ATP = CDP + ADP</text>
        <dbReference type="Rhea" id="RHEA:11600"/>
        <dbReference type="ChEBI" id="CHEBI:30616"/>
        <dbReference type="ChEBI" id="CHEBI:58069"/>
        <dbReference type="ChEBI" id="CHEBI:60377"/>
        <dbReference type="ChEBI" id="CHEBI:456216"/>
        <dbReference type="EC" id="2.7.4.25"/>
    </reaction>
</comment>
<dbReference type="InterPro" id="IPR003136">
    <property type="entry name" value="Cytidylate_kin"/>
</dbReference>
<dbReference type="GO" id="GO:0006139">
    <property type="term" value="P:nucleobase-containing compound metabolic process"/>
    <property type="evidence" value="ECO:0007669"/>
    <property type="project" value="InterPro"/>
</dbReference>
<evidence type="ECO:0000259" key="9">
    <source>
        <dbReference type="Pfam" id="PF02224"/>
    </source>
</evidence>
<reference evidence="10" key="1">
    <citation type="submission" date="2018-05" db="EMBL/GenBank/DDBJ databases">
        <authorList>
            <person name="Lanie J.A."/>
            <person name="Ng W.-L."/>
            <person name="Kazmierczak K.M."/>
            <person name="Andrzejewski T.M."/>
            <person name="Davidsen T.M."/>
            <person name="Wayne K.J."/>
            <person name="Tettelin H."/>
            <person name="Glass J.I."/>
            <person name="Rusch D."/>
            <person name="Podicherti R."/>
            <person name="Tsui H.-C.T."/>
            <person name="Winkler M.E."/>
        </authorList>
    </citation>
    <scope>NUCLEOTIDE SEQUENCE</scope>
</reference>
<dbReference type="GO" id="GO:0036431">
    <property type="term" value="F:dCMP kinase activity"/>
    <property type="evidence" value="ECO:0007669"/>
    <property type="project" value="InterPro"/>
</dbReference>
<dbReference type="EMBL" id="UINC01001242">
    <property type="protein sequence ID" value="SUZ75353.1"/>
    <property type="molecule type" value="Genomic_DNA"/>
</dbReference>
<dbReference type="Pfam" id="PF02224">
    <property type="entry name" value="Cytidylate_kin"/>
    <property type="match status" value="1"/>
</dbReference>
<name>A0A381QCH7_9ZZZZ</name>
<protein>
    <recommendedName>
        <fullName evidence="2">(d)CMP kinase</fullName>
        <ecNumber evidence="2">2.7.4.25</ecNumber>
    </recommendedName>
</protein>
<dbReference type="Gene3D" id="3.40.50.300">
    <property type="entry name" value="P-loop containing nucleotide triphosphate hydrolases"/>
    <property type="match status" value="1"/>
</dbReference>
<dbReference type="SUPFAM" id="SSF52540">
    <property type="entry name" value="P-loop containing nucleoside triphosphate hydrolases"/>
    <property type="match status" value="1"/>
</dbReference>
<feature type="domain" description="Cytidylate kinase" evidence="9">
    <location>
        <begin position="3"/>
        <end position="213"/>
    </location>
</feature>
<dbReference type="HAMAP" id="MF_00238">
    <property type="entry name" value="Cytidyl_kinase_type1"/>
    <property type="match status" value="1"/>
</dbReference>
<evidence type="ECO:0000256" key="6">
    <source>
        <dbReference type="ARBA" id="ARBA00022840"/>
    </source>
</evidence>
<keyword evidence="5" id="KW-0418">Kinase</keyword>
<evidence type="ECO:0000256" key="2">
    <source>
        <dbReference type="ARBA" id="ARBA00012906"/>
    </source>
</evidence>
<evidence type="ECO:0000256" key="8">
    <source>
        <dbReference type="ARBA" id="ARBA00048478"/>
    </source>
</evidence>
<evidence type="ECO:0000256" key="1">
    <source>
        <dbReference type="ARBA" id="ARBA00009427"/>
    </source>
</evidence>
<dbReference type="InterPro" id="IPR027417">
    <property type="entry name" value="P-loop_NTPase"/>
</dbReference>
<dbReference type="CDD" id="cd02020">
    <property type="entry name" value="CMPK"/>
    <property type="match status" value="1"/>
</dbReference>
<dbReference type="EC" id="2.7.4.25" evidence="2"/>
<comment type="catalytic activity">
    <reaction evidence="7">
        <text>dCMP + ATP = dCDP + ADP</text>
        <dbReference type="Rhea" id="RHEA:25094"/>
        <dbReference type="ChEBI" id="CHEBI:30616"/>
        <dbReference type="ChEBI" id="CHEBI:57566"/>
        <dbReference type="ChEBI" id="CHEBI:58593"/>
        <dbReference type="ChEBI" id="CHEBI:456216"/>
        <dbReference type="EC" id="2.7.4.25"/>
    </reaction>
</comment>
<dbReference type="AlphaFoldDB" id="A0A381QCH7"/>
<evidence type="ECO:0000256" key="5">
    <source>
        <dbReference type="ARBA" id="ARBA00022777"/>
    </source>
</evidence>
<evidence type="ECO:0000256" key="3">
    <source>
        <dbReference type="ARBA" id="ARBA00022679"/>
    </source>
</evidence>
<gene>
    <name evidence="10" type="ORF">METZ01_LOCUS28207</name>
</gene>
<evidence type="ECO:0000256" key="7">
    <source>
        <dbReference type="ARBA" id="ARBA00047615"/>
    </source>
</evidence>
<dbReference type="InterPro" id="IPR011994">
    <property type="entry name" value="Cytidylate_kinase_dom"/>
</dbReference>
<keyword evidence="6" id="KW-0067">ATP-binding</keyword>
<evidence type="ECO:0000313" key="10">
    <source>
        <dbReference type="EMBL" id="SUZ75353.1"/>
    </source>
</evidence>
<keyword evidence="4" id="KW-0547">Nucleotide-binding</keyword>
<dbReference type="GO" id="GO:0005524">
    <property type="term" value="F:ATP binding"/>
    <property type="evidence" value="ECO:0007669"/>
    <property type="project" value="UniProtKB-KW"/>
</dbReference>
<evidence type="ECO:0000256" key="4">
    <source>
        <dbReference type="ARBA" id="ARBA00022741"/>
    </source>
</evidence>
<comment type="similarity">
    <text evidence="1">Belongs to the cytidylate kinase family. Type 1 subfamily.</text>
</comment>